<dbReference type="InterPro" id="IPR042100">
    <property type="entry name" value="Bug_dom1"/>
</dbReference>
<dbReference type="Gene3D" id="3.40.190.10">
    <property type="entry name" value="Periplasmic binding protein-like II"/>
    <property type="match status" value="1"/>
</dbReference>
<accession>A0A9X1NHD8</accession>
<organism evidence="2 3">
    <name type="scientific">Kineosporia babensis</name>
    <dbReference type="NCBI Taxonomy" id="499548"/>
    <lineage>
        <taxon>Bacteria</taxon>
        <taxon>Bacillati</taxon>
        <taxon>Actinomycetota</taxon>
        <taxon>Actinomycetes</taxon>
        <taxon>Kineosporiales</taxon>
        <taxon>Kineosporiaceae</taxon>
        <taxon>Kineosporia</taxon>
    </lineage>
</organism>
<dbReference type="InterPro" id="IPR005064">
    <property type="entry name" value="BUG"/>
</dbReference>
<sequence length="329" mass="34155">MDPRRKRWLSTAAAVALVPLVLTAGYDAHRAGTLSGARTGLTIIVPAAPGGGWDTVARELQVALRENDIVSNPQVANVPGAAGTIGLSQLLGMDGQEDVVMITGTVMIGGIAVNGSPQDLTATTPVARVADDYEVIVVPADSPYETLDDLLADWKAQPRSVAIGGGSLGGTDQLLAVLLAKQVGIEPSGVNYIPYAGGGEAVASLLSGASDVGISGWNEFADQVEAGKLRALALSAPEPKPEIGVPTLMEQGIDLHLPNWRGVVAPAGLSTEEAQELQDIVDEAIATPEWADALRRNAWADSELLGEEYGQFIAEETARIDSIVKEAGL</sequence>
<evidence type="ECO:0000313" key="3">
    <source>
        <dbReference type="Proteomes" id="UP001138997"/>
    </source>
</evidence>
<reference evidence="2" key="1">
    <citation type="submission" date="2021-11" db="EMBL/GenBank/DDBJ databases">
        <title>Streptomyces corallinus and Kineosporia corallina sp. nov., two new coral-derived marine actinobacteria.</title>
        <authorList>
            <person name="Buangrab K."/>
            <person name="Sutthacheep M."/>
            <person name="Yeemin T."/>
            <person name="Harunari E."/>
            <person name="Igarashi Y."/>
            <person name="Sripreechasak P."/>
            <person name="Kanchanasin P."/>
            <person name="Tanasupawat S."/>
            <person name="Phongsopitanun W."/>
        </authorList>
    </citation>
    <scope>NUCLEOTIDE SEQUENCE</scope>
    <source>
        <strain evidence="2">JCM 31032</strain>
    </source>
</reference>
<dbReference type="Proteomes" id="UP001138997">
    <property type="component" value="Unassembled WGS sequence"/>
</dbReference>
<dbReference type="AlphaFoldDB" id="A0A9X1NHD8"/>
<comment type="similarity">
    <text evidence="1">Belongs to the UPF0065 (bug) family.</text>
</comment>
<dbReference type="CDD" id="cd07012">
    <property type="entry name" value="PBP2_Bug_TTT"/>
    <property type="match status" value="1"/>
</dbReference>
<gene>
    <name evidence="2" type="ORF">LR394_24100</name>
</gene>
<dbReference type="Gene3D" id="3.40.190.150">
    <property type="entry name" value="Bordetella uptake gene, domain 1"/>
    <property type="match status" value="1"/>
</dbReference>
<dbReference type="PIRSF" id="PIRSF017082">
    <property type="entry name" value="YflP"/>
    <property type="match status" value="1"/>
</dbReference>
<dbReference type="SUPFAM" id="SSF53850">
    <property type="entry name" value="Periplasmic binding protein-like II"/>
    <property type="match status" value="1"/>
</dbReference>
<dbReference type="Pfam" id="PF03401">
    <property type="entry name" value="TctC"/>
    <property type="match status" value="1"/>
</dbReference>
<dbReference type="EMBL" id="JAJOMB010000014">
    <property type="protein sequence ID" value="MCD5313995.1"/>
    <property type="molecule type" value="Genomic_DNA"/>
</dbReference>
<protein>
    <submittedName>
        <fullName evidence="2">Tripartite tricarboxylate transporter substrate binding protein</fullName>
    </submittedName>
</protein>
<proteinExistence type="inferred from homology"/>
<dbReference type="PANTHER" id="PTHR42928">
    <property type="entry name" value="TRICARBOXYLATE-BINDING PROTEIN"/>
    <property type="match status" value="1"/>
</dbReference>
<keyword evidence="3" id="KW-1185">Reference proteome</keyword>
<comment type="caution">
    <text evidence="2">The sequence shown here is derived from an EMBL/GenBank/DDBJ whole genome shotgun (WGS) entry which is preliminary data.</text>
</comment>
<dbReference type="RefSeq" id="WP_231446150.1">
    <property type="nucleotide sequence ID" value="NZ_JAJOMB010000014.1"/>
</dbReference>
<dbReference type="PANTHER" id="PTHR42928:SF3">
    <property type="entry name" value="UPF0065 PROTEIN YFLP"/>
    <property type="match status" value="1"/>
</dbReference>
<name>A0A9X1NHD8_9ACTN</name>
<evidence type="ECO:0000256" key="1">
    <source>
        <dbReference type="ARBA" id="ARBA00006987"/>
    </source>
</evidence>
<evidence type="ECO:0000313" key="2">
    <source>
        <dbReference type="EMBL" id="MCD5313995.1"/>
    </source>
</evidence>